<evidence type="ECO:0000313" key="3">
    <source>
        <dbReference type="Proteomes" id="UP000823941"/>
    </source>
</evidence>
<feature type="compositionally biased region" description="Low complexity" evidence="1">
    <location>
        <begin position="80"/>
        <end position="89"/>
    </location>
</feature>
<accession>A0ABQ7PWY0</accession>
<dbReference type="EMBL" id="JAHIBW010000026">
    <property type="protein sequence ID" value="KAG7297493.1"/>
    <property type="molecule type" value="Genomic_DNA"/>
</dbReference>
<evidence type="ECO:0000256" key="1">
    <source>
        <dbReference type="SAM" id="MobiDB-lite"/>
    </source>
</evidence>
<organism evidence="2 3">
    <name type="scientific">Plutella xylostella</name>
    <name type="common">Diamondback moth</name>
    <name type="synonym">Plutella maculipennis</name>
    <dbReference type="NCBI Taxonomy" id="51655"/>
    <lineage>
        <taxon>Eukaryota</taxon>
        <taxon>Metazoa</taxon>
        <taxon>Ecdysozoa</taxon>
        <taxon>Arthropoda</taxon>
        <taxon>Hexapoda</taxon>
        <taxon>Insecta</taxon>
        <taxon>Pterygota</taxon>
        <taxon>Neoptera</taxon>
        <taxon>Endopterygota</taxon>
        <taxon>Lepidoptera</taxon>
        <taxon>Glossata</taxon>
        <taxon>Ditrysia</taxon>
        <taxon>Yponomeutoidea</taxon>
        <taxon>Plutellidae</taxon>
        <taxon>Plutella</taxon>
    </lineage>
</organism>
<feature type="region of interest" description="Disordered" evidence="1">
    <location>
        <begin position="111"/>
        <end position="152"/>
    </location>
</feature>
<protein>
    <submittedName>
        <fullName evidence="2">Uncharacterized protein</fullName>
    </submittedName>
</protein>
<reference evidence="2 3" key="1">
    <citation type="submission" date="2021-06" db="EMBL/GenBank/DDBJ databases">
        <title>A haploid diamondback moth (Plutella xylostella L.) genome assembly resolves 31 chromosomes and identifies a diamide resistance mutation.</title>
        <authorList>
            <person name="Ward C.M."/>
            <person name="Perry K.D."/>
            <person name="Baker G."/>
            <person name="Powis K."/>
            <person name="Heckel D.G."/>
            <person name="Baxter S.W."/>
        </authorList>
    </citation>
    <scope>NUCLEOTIDE SEQUENCE [LARGE SCALE GENOMIC DNA]</scope>
    <source>
        <strain evidence="2 3">LV</strain>
        <tissue evidence="2">Single pupa</tissue>
    </source>
</reference>
<gene>
    <name evidence="2" type="ORF">JYU34_019503</name>
</gene>
<keyword evidence="3" id="KW-1185">Reference proteome</keyword>
<evidence type="ECO:0000313" key="2">
    <source>
        <dbReference type="EMBL" id="KAG7297493.1"/>
    </source>
</evidence>
<name>A0ABQ7PWY0_PLUXY</name>
<proteinExistence type="predicted"/>
<feature type="compositionally biased region" description="Basic and acidic residues" evidence="1">
    <location>
        <begin position="1"/>
        <end position="10"/>
    </location>
</feature>
<sequence>MNTRDYRDRLPFTNYPPKSGAHSSSNSGLSLAVYPHIDVHGGQLRDEELEYVGDGELPRRTGDTRPRCSRSEARGTSHRSGAYSSSNSGLSLAVYPHIDVHGGQLRDEELEYVGDGELPRRRRAAQATRGRSARDQRPEERATGGEVQIVDN</sequence>
<dbReference type="Proteomes" id="UP000823941">
    <property type="component" value="Chromosome 26"/>
</dbReference>
<comment type="caution">
    <text evidence="2">The sequence shown here is derived from an EMBL/GenBank/DDBJ whole genome shotgun (WGS) entry which is preliminary data.</text>
</comment>
<feature type="region of interest" description="Disordered" evidence="1">
    <location>
        <begin position="53"/>
        <end position="89"/>
    </location>
</feature>
<feature type="compositionally biased region" description="Basic and acidic residues" evidence="1">
    <location>
        <begin position="56"/>
        <end position="75"/>
    </location>
</feature>
<feature type="compositionally biased region" description="Basic and acidic residues" evidence="1">
    <location>
        <begin position="132"/>
        <end position="143"/>
    </location>
</feature>
<feature type="region of interest" description="Disordered" evidence="1">
    <location>
        <begin position="1"/>
        <end position="26"/>
    </location>
</feature>